<dbReference type="InterPro" id="IPR011333">
    <property type="entry name" value="SKP1/BTB/POZ_sf"/>
</dbReference>
<reference evidence="3 4" key="1">
    <citation type="submission" date="2019-03" db="EMBL/GenBank/DDBJ databases">
        <authorList>
            <person name="Gaulin E."/>
            <person name="Dumas B."/>
        </authorList>
    </citation>
    <scope>NUCLEOTIDE SEQUENCE [LARGE SCALE GENOMIC DNA]</scope>
    <source>
        <strain evidence="3">CBS 568.67</strain>
    </source>
</reference>
<dbReference type="EMBL" id="VJMH01000048">
    <property type="protein sequence ID" value="KAF0719795.1"/>
    <property type="molecule type" value="Genomic_DNA"/>
</dbReference>
<feature type="region of interest" description="Disordered" evidence="1">
    <location>
        <begin position="141"/>
        <end position="160"/>
    </location>
</feature>
<organism evidence="3 4">
    <name type="scientific">Aphanomyces stellatus</name>
    <dbReference type="NCBI Taxonomy" id="120398"/>
    <lineage>
        <taxon>Eukaryota</taxon>
        <taxon>Sar</taxon>
        <taxon>Stramenopiles</taxon>
        <taxon>Oomycota</taxon>
        <taxon>Saprolegniomycetes</taxon>
        <taxon>Saprolegniales</taxon>
        <taxon>Verrucalvaceae</taxon>
        <taxon>Aphanomyces</taxon>
    </lineage>
</organism>
<dbReference type="EMBL" id="CAADRA010000048">
    <property type="protein sequence ID" value="VFT78018.1"/>
    <property type="molecule type" value="Genomic_DNA"/>
</dbReference>
<sequence>MPCNDGSRRPAKRARRDTTDVNPVLDAFKAASAAAIAAAEALAEQSDALEAKKAAWADMCPVIETQVAAAADFITLHVGGLAFSVPKAALVKHKGSYFHTMLGSGHWRPDGRHTSSISMGQRLTGSSLSFARATTMSRLSDSTIGNDASSKPRSTTLASM</sequence>
<dbReference type="AlphaFoldDB" id="A0A485K6S2"/>
<dbReference type="Proteomes" id="UP000332933">
    <property type="component" value="Unassembled WGS sequence"/>
</dbReference>
<proteinExistence type="predicted"/>
<protein>
    <submittedName>
        <fullName evidence="3">Aste57867_794 protein</fullName>
    </submittedName>
</protein>
<gene>
    <name evidence="3" type="primary">Aste57867_794</name>
    <name evidence="2" type="ORF">As57867_000793</name>
    <name evidence="3" type="ORF">ASTE57867_794</name>
</gene>
<accession>A0A485K6S2</accession>
<evidence type="ECO:0000313" key="3">
    <source>
        <dbReference type="EMBL" id="VFT78018.1"/>
    </source>
</evidence>
<keyword evidence="4" id="KW-1185">Reference proteome</keyword>
<evidence type="ECO:0000256" key="1">
    <source>
        <dbReference type="SAM" id="MobiDB-lite"/>
    </source>
</evidence>
<evidence type="ECO:0000313" key="2">
    <source>
        <dbReference type="EMBL" id="KAF0719795.1"/>
    </source>
</evidence>
<name>A0A485K6S2_9STRA</name>
<reference evidence="2" key="2">
    <citation type="submission" date="2019-06" db="EMBL/GenBank/DDBJ databases">
        <title>Genomics analysis of Aphanomyces spp. identifies a new class of oomycete effector associated with host adaptation.</title>
        <authorList>
            <person name="Gaulin E."/>
        </authorList>
    </citation>
    <scope>NUCLEOTIDE SEQUENCE</scope>
    <source>
        <strain evidence="2">CBS 578.67</strain>
    </source>
</reference>
<dbReference type="Gene3D" id="3.30.710.10">
    <property type="entry name" value="Potassium Channel Kv1.1, Chain A"/>
    <property type="match status" value="1"/>
</dbReference>
<evidence type="ECO:0000313" key="4">
    <source>
        <dbReference type="Proteomes" id="UP000332933"/>
    </source>
</evidence>